<feature type="compositionally biased region" description="Low complexity" evidence="3">
    <location>
        <begin position="401"/>
        <end position="414"/>
    </location>
</feature>
<feature type="region of interest" description="Disordered" evidence="3">
    <location>
        <begin position="135"/>
        <end position="159"/>
    </location>
</feature>
<feature type="compositionally biased region" description="Basic and acidic residues" evidence="3">
    <location>
        <begin position="1114"/>
        <end position="1129"/>
    </location>
</feature>
<evidence type="ECO:0000313" key="6">
    <source>
        <dbReference type="Proteomes" id="UP001234989"/>
    </source>
</evidence>
<protein>
    <recommendedName>
        <fullName evidence="4">BAG domain-containing protein</fullName>
    </recommendedName>
</protein>
<dbReference type="SMART" id="SM00264">
    <property type="entry name" value="BAG"/>
    <property type="match status" value="1"/>
</dbReference>
<feature type="compositionally biased region" description="Basic and acidic residues" evidence="3">
    <location>
        <begin position="1023"/>
        <end position="1044"/>
    </location>
</feature>
<feature type="region of interest" description="Disordered" evidence="3">
    <location>
        <begin position="913"/>
        <end position="975"/>
    </location>
</feature>
<feature type="coiled-coil region" evidence="2">
    <location>
        <begin position="1188"/>
        <end position="1240"/>
    </location>
</feature>
<feature type="compositionally biased region" description="Polar residues" evidence="3">
    <location>
        <begin position="951"/>
        <end position="967"/>
    </location>
</feature>
<dbReference type="PANTHER" id="PTHR33322:SF16">
    <property type="entry name" value="BAG FAMILY MOLECULAR CHAPERONE REGULATOR 6"/>
    <property type="match status" value="1"/>
</dbReference>
<dbReference type="EMBL" id="CP133612">
    <property type="protein sequence ID" value="WMV11520.1"/>
    <property type="molecule type" value="Genomic_DNA"/>
</dbReference>
<dbReference type="PROSITE" id="PS51035">
    <property type="entry name" value="BAG"/>
    <property type="match status" value="1"/>
</dbReference>
<feature type="compositionally biased region" description="Polar residues" evidence="3">
    <location>
        <begin position="1103"/>
        <end position="1113"/>
    </location>
</feature>
<evidence type="ECO:0000256" key="1">
    <source>
        <dbReference type="ARBA" id="ARBA00023186"/>
    </source>
</evidence>
<feature type="compositionally biased region" description="Polar residues" evidence="3">
    <location>
        <begin position="226"/>
        <end position="235"/>
    </location>
</feature>
<feature type="region of interest" description="Disordered" evidence="3">
    <location>
        <begin position="1023"/>
        <end position="1060"/>
    </location>
</feature>
<dbReference type="Pfam" id="PF02179">
    <property type="entry name" value="BAG"/>
    <property type="match status" value="1"/>
</dbReference>
<dbReference type="GO" id="GO:0009506">
    <property type="term" value="C:plasmodesma"/>
    <property type="evidence" value="ECO:0007669"/>
    <property type="project" value="TreeGrafter"/>
</dbReference>
<dbReference type="SUPFAM" id="SSF63491">
    <property type="entry name" value="BAG domain"/>
    <property type="match status" value="1"/>
</dbReference>
<feature type="region of interest" description="Disordered" evidence="3">
    <location>
        <begin position="1091"/>
        <end position="1147"/>
    </location>
</feature>
<dbReference type="InterPro" id="IPR036533">
    <property type="entry name" value="BAG_dom_sf"/>
</dbReference>
<feature type="compositionally biased region" description="Basic and acidic residues" evidence="3">
    <location>
        <begin position="913"/>
        <end position="940"/>
    </location>
</feature>
<dbReference type="AlphaFoldDB" id="A0AAF0PYJ8"/>
<dbReference type="InterPro" id="IPR003103">
    <property type="entry name" value="BAG_domain"/>
</dbReference>
<organism evidence="5 6">
    <name type="scientific">Solanum verrucosum</name>
    <dbReference type="NCBI Taxonomy" id="315347"/>
    <lineage>
        <taxon>Eukaryota</taxon>
        <taxon>Viridiplantae</taxon>
        <taxon>Streptophyta</taxon>
        <taxon>Embryophyta</taxon>
        <taxon>Tracheophyta</taxon>
        <taxon>Spermatophyta</taxon>
        <taxon>Magnoliopsida</taxon>
        <taxon>eudicotyledons</taxon>
        <taxon>Gunneridae</taxon>
        <taxon>Pentapetalae</taxon>
        <taxon>asterids</taxon>
        <taxon>lamiids</taxon>
        <taxon>Solanales</taxon>
        <taxon>Solanaceae</taxon>
        <taxon>Solanoideae</taxon>
        <taxon>Solaneae</taxon>
        <taxon>Solanum</taxon>
    </lineage>
</organism>
<gene>
    <name evidence="5" type="ORF">MTR67_004905</name>
</gene>
<feature type="compositionally biased region" description="Basic and acidic residues" evidence="3">
    <location>
        <begin position="374"/>
        <end position="391"/>
    </location>
</feature>
<dbReference type="Proteomes" id="UP001234989">
    <property type="component" value="Chromosome 1"/>
</dbReference>
<evidence type="ECO:0000259" key="4">
    <source>
        <dbReference type="PROSITE" id="PS51035"/>
    </source>
</evidence>
<dbReference type="GO" id="GO:0051087">
    <property type="term" value="F:protein-folding chaperone binding"/>
    <property type="evidence" value="ECO:0007669"/>
    <property type="project" value="InterPro"/>
</dbReference>
<name>A0AAF0PYJ8_SOLVR</name>
<evidence type="ECO:0000256" key="2">
    <source>
        <dbReference type="SAM" id="Coils"/>
    </source>
</evidence>
<feature type="compositionally biased region" description="Basic and acidic residues" evidence="3">
    <location>
        <begin position="295"/>
        <end position="310"/>
    </location>
</feature>
<dbReference type="GO" id="GO:0006457">
    <property type="term" value="P:protein folding"/>
    <property type="evidence" value="ECO:0007669"/>
    <property type="project" value="TreeGrafter"/>
</dbReference>
<dbReference type="PANTHER" id="PTHR33322">
    <property type="entry name" value="BAG DOMAIN CONTAINING PROTEIN, EXPRESSED"/>
    <property type="match status" value="1"/>
</dbReference>
<feature type="compositionally biased region" description="Basic and acidic residues" evidence="3">
    <location>
        <begin position="549"/>
        <end position="560"/>
    </location>
</feature>
<feature type="compositionally biased region" description="Basic and acidic residues" evidence="3">
    <location>
        <begin position="1051"/>
        <end position="1060"/>
    </location>
</feature>
<feature type="region of interest" description="Disordered" evidence="3">
    <location>
        <begin position="266"/>
        <end position="578"/>
    </location>
</feature>
<keyword evidence="1" id="KW-0143">Chaperone</keyword>
<dbReference type="Gene3D" id="1.20.58.120">
    <property type="entry name" value="BAG domain"/>
    <property type="match status" value="1"/>
</dbReference>
<proteinExistence type="predicted"/>
<accession>A0AAF0PYJ8</accession>
<sequence>MYPMNPYQRNQVPYNPHYYPHFESNPHHHMNIDPTRSTSPYESLPCGGSSYGHLYPPQCHSCCIHNSSPSQCAFSPPYPYLPPPTYNNCSYPTYPVMYPTHYVPPPHFSMEHPRYEYEKNMGRDHHCCGCSNHQCGSEKGGSSVKIEEHDQDKKNESNESLVPFGFKNCPYPVVCLPPDDMKNRERMKPNGSNCKEQEENPQVVKPFGDFRAFQQPNVWNLWPSHYGNSSESPKQTGDLPEKQHHDDAIRKQFPFPIIWMPFKPEEDGERVGKETESGLIAEKEPTSPSKLTKPMLHDSEDKRSISKENEVISGSEIRGKGLNKGSVVKTIPVKQVEQNEIFDGKKEEASQKGLNKGSVVKTIPVKQVEQNEIFDGKKEEASQRHESDAKQNKIAQKGGKKQSPSPTKSSKLPPVCLRVDPLPRKKSSNGNSRSPSPPCGKGKLVESRSESSKPPIQSNEKENVQLDKSSTTSMPKKSTEVEPSKGKTKVVEVAQGTSKEDKLQDQCTVFSDLKRQARSQTGEGDTSKAANKPKDEPDAVAAKAQSSNEGHHRGEAREAANVDVGAGNEMKRVKRSQLSDDKAATMIQSVYRGFNVRRWEPLKKLKQIAKIEEQMAEIKKRIQDLESSADNGVDNKQRTIITEIIMSLLLKLDAIQGLHPAAREYRKSVAKELVSLQEKLDLLNCKKQPAESEETFTAKSSEDTCTAVEDNPSLHGQEVQKLERDDGFTKGDEGIKFDAEGLCEEQPLCATEMLPDSHDVGNAVLAGKEENKDVEEVMEGVSGGSAVKTGDEASVKPFESEEKTHKLLDENTAVVEKLEERGDGVDELEELPRGVLDEETSIKGSAEIRKDTVDLTALTLEEKVSDTASLEHHHLEALGETPVILGTENMHSSNGVEENAEILERDAAVPIDIPKREKEDANISDVGDKVGMEKNEKELDQGGSASDGFSIPSQEDAITTEQPTDTTNAEESETVEVLQEKMQNALDKDIEILDSGKPVEKSVEPQLFTGTNDEAREYHIQDKQKIGEENKEVQGEELPVRDDAVVSEPNNEGKERNVGVEQRLVEESFEMQGNEPVAAKPVTADNAAHVIEEPVDGSKATAAPTSEAVTTETDLSREKELGVADDHNTHPSCDAVEGNSVDASHSFGSSTPIEVQVMDANKLKEWMKVDMSPSSPAASQVSCDSDALSESDKKLIEENEKLREMMEKLIKSGNEQLNAISSLSGRVKDLEKRLSKKKKLKLKRSRLPAACVKPLNDSLRNRSVGLAM</sequence>
<feature type="compositionally biased region" description="Basic and acidic residues" evidence="3">
    <location>
        <begin position="145"/>
        <end position="157"/>
    </location>
</feature>
<keyword evidence="6" id="KW-1185">Reference proteome</keyword>
<dbReference type="PROSITE" id="PS50096">
    <property type="entry name" value="IQ"/>
    <property type="match status" value="1"/>
</dbReference>
<evidence type="ECO:0000313" key="5">
    <source>
        <dbReference type="EMBL" id="WMV11520.1"/>
    </source>
</evidence>
<evidence type="ECO:0000256" key="3">
    <source>
        <dbReference type="SAM" id="MobiDB-lite"/>
    </source>
</evidence>
<feature type="compositionally biased region" description="Basic and acidic residues" evidence="3">
    <location>
        <begin position="266"/>
        <end position="285"/>
    </location>
</feature>
<feature type="domain" description="BAG" evidence="4">
    <location>
        <begin position="607"/>
        <end position="684"/>
    </location>
</feature>
<feature type="region of interest" description="Disordered" evidence="3">
    <location>
        <begin position="224"/>
        <end position="245"/>
    </location>
</feature>
<reference evidence="5" key="1">
    <citation type="submission" date="2023-08" db="EMBL/GenBank/DDBJ databases">
        <title>A de novo genome assembly of Solanum verrucosum Schlechtendal, a Mexican diploid species geographically isolated from the other diploid A-genome species in potato relatives.</title>
        <authorList>
            <person name="Hosaka K."/>
        </authorList>
    </citation>
    <scope>NUCLEOTIDE SEQUENCE</scope>
    <source>
        <tissue evidence="5">Young leaves</tissue>
    </source>
</reference>
<feature type="region of interest" description="Disordered" evidence="3">
    <location>
        <begin position="779"/>
        <end position="804"/>
    </location>
</feature>
<dbReference type="FunFam" id="1.20.58.120:FF:000010">
    <property type="entry name" value="BAG family molecular chaperone regulator 6"/>
    <property type="match status" value="1"/>
</dbReference>
<keyword evidence="2" id="KW-0175">Coiled coil</keyword>
<feature type="compositionally biased region" description="Basic and acidic residues" evidence="3">
    <location>
        <begin position="789"/>
        <end position="804"/>
    </location>
</feature>
<dbReference type="InterPro" id="IPR040400">
    <property type="entry name" value="BAG5/6/7/8"/>
</dbReference>